<organism evidence="2 3">
    <name type="scientific">Favolaschia claudopus</name>
    <dbReference type="NCBI Taxonomy" id="2862362"/>
    <lineage>
        <taxon>Eukaryota</taxon>
        <taxon>Fungi</taxon>
        <taxon>Dikarya</taxon>
        <taxon>Basidiomycota</taxon>
        <taxon>Agaricomycotina</taxon>
        <taxon>Agaricomycetes</taxon>
        <taxon>Agaricomycetidae</taxon>
        <taxon>Agaricales</taxon>
        <taxon>Marasmiineae</taxon>
        <taxon>Mycenaceae</taxon>
        <taxon>Favolaschia</taxon>
    </lineage>
</organism>
<evidence type="ECO:0000313" key="2">
    <source>
        <dbReference type="EMBL" id="KAK7013998.1"/>
    </source>
</evidence>
<feature type="compositionally biased region" description="Basic and acidic residues" evidence="1">
    <location>
        <begin position="702"/>
        <end position="716"/>
    </location>
</feature>
<evidence type="ECO:0000256" key="1">
    <source>
        <dbReference type="SAM" id="MobiDB-lite"/>
    </source>
</evidence>
<protein>
    <submittedName>
        <fullName evidence="2">Uncharacterized protein</fullName>
    </submittedName>
</protein>
<feature type="compositionally biased region" description="Low complexity" evidence="1">
    <location>
        <begin position="143"/>
        <end position="162"/>
    </location>
</feature>
<feature type="compositionally biased region" description="Polar residues" evidence="1">
    <location>
        <begin position="1"/>
        <end position="24"/>
    </location>
</feature>
<feature type="compositionally biased region" description="Polar residues" evidence="1">
    <location>
        <begin position="125"/>
        <end position="140"/>
    </location>
</feature>
<dbReference type="EMBL" id="JAWWNJ010000058">
    <property type="protein sequence ID" value="KAK7013998.1"/>
    <property type="molecule type" value="Genomic_DNA"/>
</dbReference>
<feature type="compositionally biased region" description="Basic and acidic residues" evidence="1">
    <location>
        <begin position="726"/>
        <end position="736"/>
    </location>
</feature>
<proteinExistence type="predicted"/>
<feature type="compositionally biased region" description="Low complexity" evidence="1">
    <location>
        <begin position="386"/>
        <end position="412"/>
    </location>
</feature>
<comment type="caution">
    <text evidence="2">The sequence shown here is derived from an EMBL/GenBank/DDBJ whole genome shotgun (WGS) entry which is preliminary data.</text>
</comment>
<feature type="compositionally biased region" description="Pro residues" evidence="1">
    <location>
        <begin position="413"/>
        <end position="434"/>
    </location>
</feature>
<dbReference type="GO" id="GO:0005737">
    <property type="term" value="C:cytoplasm"/>
    <property type="evidence" value="ECO:0007669"/>
    <property type="project" value="TreeGrafter"/>
</dbReference>
<gene>
    <name evidence="2" type="ORF">R3P38DRAFT_3206590</name>
</gene>
<feature type="compositionally biased region" description="Low complexity" evidence="1">
    <location>
        <begin position="39"/>
        <end position="53"/>
    </location>
</feature>
<feature type="compositionally biased region" description="Low complexity" evidence="1">
    <location>
        <begin position="252"/>
        <end position="271"/>
    </location>
</feature>
<feature type="region of interest" description="Disordered" evidence="1">
    <location>
        <begin position="693"/>
        <end position="754"/>
    </location>
</feature>
<feature type="compositionally biased region" description="Low complexity" evidence="1">
    <location>
        <begin position="358"/>
        <end position="373"/>
    </location>
</feature>
<feature type="compositionally biased region" description="Basic and acidic residues" evidence="1">
    <location>
        <begin position="275"/>
        <end position="284"/>
    </location>
</feature>
<feature type="region of interest" description="Disordered" evidence="1">
    <location>
        <begin position="1"/>
        <end position="308"/>
    </location>
</feature>
<feature type="compositionally biased region" description="Low complexity" evidence="1">
    <location>
        <begin position="110"/>
        <end position="120"/>
    </location>
</feature>
<feature type="compositionally biased region" description="Low complexity" evidence="1">
    <location>
        <begin position="288"/>
        <end position="303"/>
    </location>
</feature>
<dbReference type="PANTHER" id="PTHR28031">
    <property type="entry name" value="PROLINE-RICH PROTEIN HUA1"/>
    <property type="match status" value="1"/>
</dbReference>
<feature type="compositionally biased region" description="Pro residues" evidence="1">
    <location>
        <begin position="172"/>
        <end position="202"/>
    </location>
</feature>
<feature type="region of interest" description="Disordered" evidence="1">
    <location>
        <begin position="354"/>
        <end position="441"/>
    </location>
</feature>
<reference evidence="2 3" key="1">
    <citation type="journal article" date="2024" name="J Genomics">
        <title>Draft genome sequencing and assembly of Favolaschia claudopus CIRM-BRFM 2984 isolated from oak limbs.</title>
        <authorList>
            <person name="Navarro D."/>
            <person name="Drula E."/>
            <person name="Chaduli D."/>
            <person name="Cazenave R."/>
            <person name="Ahrendt S."/>
            <person name="Wang J."/>
            <person name="Lipzen A."/>
            <person name="Daum C."/>
            <person name="Barry K."/>
            <person name="Grigoriev I.V."/>
            <person name="Favel A."/>
            <person name="Rosso M.N."/>
            <person name="Martin F."/>
        </authorList>
    </citation>
    <scope>NUCLEOTIDE SEQUENCE [LARGE SCALE GENOMIC DNA]</scope>
    <source>
        <strain evidence="2 3">CIRM-BRFM 2984</strain>
    </source>
</reference>
<dbReference type="Proteomes" id="UP001362999">
    <property type="component" value="Unassembled WGS sequence"/>
</dbReference>
<name>A0AAW0APM0_9AGAR</name>
<dbReference type="InterPro" id="IPR038910">
    <property type="entry name" value="Hua1-like"/>
</dbReference>
<dbReference type="AlphaFoldDB" id="A0AAW0APM0"/>
<sequence>MASVSVSHNPFRTPAATPNTTGIAPQQYAPPTSPPPSTSPSTPANNSQQQQQYAPPPQPPPLTDVADPIGLSEDAPPAYTTRADVYQGESTLEYGPTRPFQPQTVPPLPHQQHPQQQQQHAGWVPQTQTQQPSLWSQIAAQLTGASTSSSSASGFPPSHWSSAYPGRQQQHPHPPPPHPPPNSSFPPPQQQYPYPSQAPPPSTTSSSHISEFARDFYGTTSVPPGAFSDVSGMRGAGSGMGTGYPPPPPRHPSQSQSQYQAPSGGPPSSSGFDGGDGRNGEREGAGAGAPPDDGRPTTTPTAGHPLLLNGNMLVYPKGHECYKCNNTGYKNNDPLRPCHRCWDRYARPYAGAVTYAPSSSSTTTGRSSATNTTFQRPLPHLNGYRPSHPQSHSHSSSAPTFSSGYPGSSSSFAPPPPSNSHLYPPPNLYPPPPVGTVLRPGDPRLGGAPCWRCGGRGTVSGRGFLDRMVEVLDGERVGCASSVERGGDRVGEGEEWEMEALVRGRGEEGWGGLERGEAVDTRTGAPPCLHVWILDKSQSKYPPSFSSSNTYAPPRPPRGIPPLLICAPNVYPPFARRIPTVLFASASTLLLHLILFSREYPPSSHPLVSSHSSFCSRRILAVDSSSSLHPVPSVPCFRRERTYPPFSDEDVPPPEELPSFHPFLSSSFVRRLSTYSSPPFVRRSRIHIIPTRTRTLRPTPSSEREHPPTAEERDGRAWGGGGADNVVERRGMRETQDATEEWVTEEGGGRSGST</sequence>
<accession>A0AAW0APM0</accession>
<evidence type="ECO:0000313" key="3">
    <source>
        <dbReference type="Proteomes" id="UP001362999"/>
    </source>
</evidence>
<dbReference type="PANTHER" id="PTHR28031:SF1">
    <property type="entry name" value="PROLINE-RICH PROTEIN HUA1"/>
    <property type="match status" value="1"/>
</dbReference>
<keyword evidence="3" id="KW-1185">Reference proteome</keyword>